<dbReference type="Proteomes" id="UP001217089">
    <property type="component" value="Unassembled WGS sequence"/>
</dbReference>
<accession>A0ABQ9FZ48</accession>
<comment type="caution">
    <text evidence="2">The sequence shown here is derived from an EMBL/GenBank/DDBJ whole genome shotgun (WGS) entry which is preliminary data.</text>
</comment>
<keyword evidence="1" id="KW-1133">Transmembrane helix</keyword>
<gene>
    <name evidence="2" type="ORF">KUTeg_000522</name>
</gene>
<proteinExistence type="predicted"/>
<evidence type="ECO:0000313" key="3">
    <source>
        <dbReference type="Proteomes" id="UP001217089"/>
    </source>
</evidence>
<feature type="non-terminal residue" evidence="2">
    <location>
        <position position="130"/>
    </location>
</feature>
<keyword evidence="1" id="KW-0472">Membrane</keyword>
<reference evidence="2 3" key="1">
    <citation type="submission" date="2022-12" db="EMBL/GenBank/DDBJ databases">
        <title>Chromosome-level genome of Tegillarca granosa.</title>
        <authorList>
            <person name="Kim J."/>
        </authorList>
    </citation>
    <scope>NUCLEOTIDE SEQUENCE [LARGE SCALE GENOMIC DNA]</scope>
    <source>
        <strain evidence="2">Teg-2019</strain>
        <tissue evidence="2">Adductor muscle</tissue>
    </source>
</reference>
<dbReference type="EMBL" id="JARBDR010000018">
    <property type="protein sequence ID" value="KAJ8322051.1"/>
    <property type="molecule type" value="Genomic_DNA"/>
</dbReference>
<organism evidence="2 3">
    <name type="scientific">Tegillarca granosa</name>
    <name type="common">Malaysian cockle</name>
    <name type="synonym">Anadara granosa</name>
    <dbReference type="NCBI Taxonomy" id="220873"/>
    <lineage>
        <taxon>Eukaryota</taxon>
        <taxon>Metazoa</taxon>
        <taxon>Spiralia</taxon>
        <taxon>Lophotrochozoa</taxon>
        <taxon>Mollusca</taxon>
        <taxon>Bivalvia</taxon>
        <taxon>Autobranchia</taxon>
        <taxon>Pteriomorphia</taxon>
        <taxon>Arcoida</taxon>
        <taxon>Arcoidea</taxon>
        <taxon>Arcidae</taxon>
        <taxon>Tegillarca</taxon>
    </lineage>
</organism>
<feature type="transmembrane region" description="Helical" evidence="1">
    <location>
        <begin position="6"/>
        <end position="31"/>
    </location>
</feature>
<keyword evidence="1" id="KW-0812">Transmembrane</keyword>
<keyword evidence="3" id="KW-1185">Reference proteome</keyword>
<evidence type="ECO:0000313" key="2">
    <source>
        <dbReference type="EMBL" id="KAJ8322051.1"/>
    </source>
</evidence>
<name>A0ABQ9FZ48_TEGGR</name>
<evidence type="ECO:0000256" key="1">
    <source>
        <dbReference type="SAM" id="Phobius"/>
    </source>
</evidence>
<protein>
    <submittedName>
        <fullName evidence="2">Uncharacterized protein</fullName>
    </submittedName>
</protein>
<sequence>MEVFLTWGPFFFILTYYDVISFIIKFWATVFEIASCVKKHKREGKGGIEHHPSLELSEMQKLYAYLNTDNNIKSQQKNKVRENIFDLKITDFLATRNSEGKFYIYMKTDEVTKNHRIDTNTAECRMYARD</sequence>